<keyword evidence="4" id="KW-1133">Transmembrane helix</keyword>
<dbReference type="AlphaFoldDB" id="A0A2Z4IFL6"/>
<evidence type="ECO:0000256" key="1">
    <source>
        <dbReference type="ARBA" id="ARBA00006739"/>
    </source>
</evidence>
<feature type="transmembrane region" description="Helical" evidence="4">
    <location>
        <begin position="6"/>
        <end position="24"/>
    </location>
</feature>
<feature type="transmembrane region" description="Helical" evidence="4">
    <location>
        <begin position="343"/>
        <end position="364"/>
    </location>
</feature>
<keyword evidence="7" id="KW-1185">Reference proteome</keyword>
<dbReference type="InterPro" id="IPR029044">
    <property type="entry name" value="Nucleotide-diphossugar_trans"/>
</dbReference>
<keyword evidence="2" id="KW-0328">Glycosyltransferase</keyword>
<dbReference type="OrthoDB" id="9805625at2"/>
<dbReference type="Pfam" id="PF00535">
    <property type="entry name" value="Glycos_transf_2"/>
    <property type="match status" value="1"/>
</dbReference>
<dbReference type="RefSeq" id="WP_112783279.1">
    <property type="nucleotide sequence ID" value="NZ_CP030041.1"/>
</dbReference>
<keyword evidence="4" id="KW-0812">Transmembrane</keyword>
<gene>
    <name evidence="6" type="ORF">DN752_06985</name>
</gene>
<feature type="domain" description="Glycosyltransferase 2-like" evidence="5">
    <location>
        <begin position="45"/>
        <end position="211"/>
    </location>
</feature>
<keyword evidence="3" id="KW-0808">Transferase</keyword>
<comment type="similarity">
    <text evidence="1">Belongs to the glycosyltransferase 2 family.</text>
</comment>
<dbReference type="InterPro" id="IPR001173">
    <property type="entry name" value="Glyco_trans_2-like"/>
</dbReference>
<protein>
    <recommendedName>
        <fullName evidence="5">Glycosyltransferase 2-like domain-containing protein</fullName>
    </recommendedName>
</protein>
<evidence type="ECO:0000313" key="6">
    <source>
        <dbReference type="EMBL" id="AWW29882.1"/>
    </source>
</evidence>
<organism evidence="6 7">
    <name type="scientific">Echinicola strongylocentroti</name>
    <dbReference type="NCBI Taxonomy" id="1795355"/>
    <lineage>
        <taxon>Bacteria</taxon>
        <taxon>Pseudomonadati</taxon>
        <taxon>Bacteroidota</taxon>
        <taxon>Cytophagia</taxon>
        <taxon>Cytophagales</taxon>
        <taxon>Cyclobacteriaceae</taxon>
        <taxon>Echinicola</taxon>
    </lineage>
</organism>
<feature type="transmembrane region" description="Helical" evidence="4">
    <location>
        <begin position="302"/>
        <end position="322"/>
    </location>
</feature>
<keyword evidence="4" id="KW-0472">Membrane</keyword>
<dbReference type="Gene3D" id="3.90.550.10">
    <property type="entry name" value="Spore Coat Polysaccharide Biosynthesis Protein SpsA, Chain A"/>
    <property type="match status" value="1"/>
</dbReference>
<proteinExistence type="inferred from homology"/>
<name>A0A2Z4IFL6_9BACT</name>
<evidence type="ECO:0000313" key="7">
    <source>
        <dbReference type="Proteomes" id="UP000248688"/>
    </source>
</evidence>
<evidence type="ECO:0000256" key="3">
    <source>
        <dbReference type="ARBA" id="ARBA00022679"/>
    </source>
</evidence>
<accession>A0A2Z4IFL6</accession>
<feature type="transmembrane region" description="Helical" evidence="4">
    <location>
        <begin position="278"/>
        <end position="296"/>
    </location>
</feature>
<dbReference type="GO" id="GO:0016757">
    <property type="term" value="F:glycosyltransferase activity"/>
    <property type="evidence" value="ECO:0007669"/>
    <property type="project" value="UniProtKB-KW"/>
</dbReference>
<sequence length="377" mass="42118">MNLLPIFFFAALAVYLLVLVLLSSKWKRPKATKMAVEGGVDYPVSLLVPFRNEKENLPGLLQNLANLSYPNLQVILINDHSEDGSDTLARQWIEAEKKSNFKLVDSQGVGKKAAMEHGVVMANANIILTTDADCALPADWVQNMLRAFDDPKVQMVAGPVVSSANGGVFEYFQQIEWASILLMTNFFFRTRKPIMCSAANMGYRKEAFYHLGGYQGNSGQMSGDDSYLLEKMLKRFGHQSIRYVTASKVLVKTKPSSGWRVFLNQRSRWASKWNKHQFLGNAIGAVASIGFSLVSIGTVILLFGGGGFVVMFAIYWFLKIIFEYFSLNKVLKTYQVKPPMTSFVFASFCHPVYVLGVAFASFFVPSKWRGRRSTVGA</sequence>
<dbReference type="SUPFAM" id="SSF53448">
    <property type="entry name" value="Nucleotide-diphospho-sugar transferases"/>
    <property type="match status" value="1"/>
</dbReference>
<dbReference type="EMBL" id="CP030041">
    <property type="protein sequence ID" value="AWW29882.1"/>
    <property type="molecule type" value="Genomic_DNA"/>
</dbReference>
<reference evidence="6 7" key="1">
    <citation type="submission" date="2018-06" db="EMBL/GenBank/DDBJ databases">
        <title>Echinicola strongylocentroti sp. nov., isolated from a sea urchin Strongylocentrotus intermedius.</title>
        <authorList>
            <person name="Bae S.S."/>
        </authorList>
    </citation>
    <scope>NUCLEOTIDE SEQUENCE [LARGE SCALE GENOMIC DNA]</scope>
    <source>
        <strain evidence="6 7">MEBiC08714</strain>
    </source>
</reference>
<dbReference type="PANTHER" id="PTHR43630">
    <property type="entry name" value="POLY-BETA-1,6-N-ACETYL-D-GLUCOSAMINE SYNTHASE"/>
    <property type="match status" value="1"/>
</dbReference>
<dbReference type="KEGG" id="est:DN752_06985"/>
<evidence type="ECO:0000256" key="4">
    <source>
        <dbReference type="SAM" id="Phobius"/>
    </source>
</evidence>
<dbReference type="PANTHER" id="PTHR43630:SF1">
    <property type="entry name" value="POLY-BETA-1,6-N-ACETYL-D-GLUCOSAMINE SYNTHASE"/>
    <property type="match status" value="1"/>
</dbReference>
<dbReference type="Proteomes" id="UP000248688">
    <property type="component" value="Chromosome"/>
</dbReference>
<evidence type="ECO:0000259" key="5">
    <source>
        <dbReference type="Pfam" id="PF00535"/>
    </source>
</evidence>
<evidence type="ECO:0000256" key="2">
    <source>
        <dbReference type="ARBA" id="ARBA00022676"/>
    </source>
</evidence>